<feature type="region of interest" description="Disordered" evidence="1">
    <location>
        <begin position="360"/>
        <end position="388"/>
    </location>
</feature>
<feature type="signal peptide" evidence="2">
    <location>
        <begin position="1"/>
        <end position="27"/>
    </location>
</feature>
<name>A0A087DIE6_9BIFI</name>
<accession>A0A087DIE6</accession>
<dbReference type="Pfam" id="PF13416">
    <property type="entry name" value="SBP_bac_8"/>
    <property type="match status" value="1"/>
</dbReference>
<dbReference type="eggNOG" id="COG4134">
    <property type="taxonomic scope" value="Bacteria"/>
</dbReference>
<gene>
    <name evidence="3" type="ORF">BSCA_1259</name>
</gene>
<evidence type="ECO:0000313" key="3">
    <source>
        <dbReference type="EMBL" id="KFI95296.1"/>
    </source>
</evidence>
<comment type="caution">
    <text evidence="3">The sequence shown here is derived from an EMBL/GenBank/DDBJ whole genome shotgun (WGS) entry which is preliminary data.</text>
</comment>
<dbReference type="Proteomes" id="UP000029033">
    <property type="component" value="Unassembled WGS sequence"/>
</dbReference>
<dbReference type="OrthoDB" id="3239593at2"/>
<dbReference type="PANTHER" id="PTHR42779:SF1">
    <property type="entry name" value="PROTEIN YNJB"/>
    <property type="match status" value="1"/>
</dbReference>
<dbReference type="STRING" id="158787.BSCA_1259"/>
<keyword evidence="2" id="KW-0732">Signal</keyword>
<dbReference type="AlphaFoldDB" id="A0A087DIE6"/>
<evidence type="ECO:0000256" key="1">
    <source>
        <dbReference type="SAM" id="MobiDB-lite"/>
    </source>
</evidence>
<evidence type="ECO:0000313" key="4">
    <source>
        <dbReference type="Proteomes" id="UP000029033"/>
    </source>
</evidence>
<dbReference type="SUPFAM" id="SSF53850">
    <property type="entry name" value="Periplasmic binding protein-like II"/>
    <property type="match status" value="1"/>
</dbReference>
<dbReference type="InterPro" id="IPR006059">
    <property type="entry name" value="SBP"/>
</dbReference>
<protein>
    <submittedName>
        <fullName evidence="3">Substrate-binding transport protein</fullName>
    </submittedName>
</protein>
<feature type="chain" id="PRO_5001820170" evidence="2">
    <location>
        <begin position="28"/>
        <end position="388"/>
    </location>
</feature>
<dbReference type="PROSITE" id="PS51257">
    <property type="entry name" value="PROKAR_LIPOPROTEIN"/>
    <property type="match status" value="1"/>
</dbReference>
<feature type="compositionally biased region" description="Polar residues" evidence="1">
    <location>
        <begin position="371"/>
        <end position="381"/>
    </location>
</feature>
<dbReference type="GeneID" id="85165581"/>
<proteinExistence type="predicted"/>
<dbReference type="PANTHER" id="PTHR42779">
    <property type="entry name" value="PROTEIN YNJB"/>
    <property type="match status" value="1"/>
</dbReference>
<reference evidence="3 4" key="1">
    <citation type="submission" date="2014-03" db="EMBL/GenBank/DDBJ databases">
        <title>Genomics of Bifidobacteria.</title>
        <authorList>
            <person name="Ventura M."/>
            <person name="Milani C."/>
            <person name="Lugli G.A."/>
        </authorList>
    </citation>
    <scope>NUCLEOTIDE SEQUENCE [LARGE SCALE GENOMIC DNA]</scope>
    <source>
        <strain evidence="3 4">LMG 21589</strain>
    </source>
</reference>
<dbReference type="RefSeq" id="WP_033518696.1">
    <property type="nucleotide sequence ID" value="NZ_CAJPMS010000002.1"/>
</dbReference>
<evidence type="ECO:0000256" key="2">
    <source>
        <dbReference type="SAM" id="SignalP"/>
    </source>
</evidence>
<organism evidence="3 4">
    <name type="scientific">Bifidobacterium scardovii</name>
    <dbReference type="NCBI Taxonomy" id="158787"/>
    <lineage>
        <taxon>Bacteria</taxon>
        <taxon>Bacillati</taxon>
        <taxon>Actinomycetota</taxon>
        <taxon>Actinomycetes</taxon>
        <taxon>Bifidobacteriales</taxon>
        <taxon>Bifidobacteriaceae</taxon>
        <taxon>Bifidobacterium</taxon>
    </lineage>
</organism>
<dbReference type="EMBL" id="JGZO01000003">
    <property type="protein sequence ID" value="KFI95296.1"/>
    <property type="molecule type" value="Genomic_DNA"/>
</dbReference>
<sequence>MSIKRCGSAIAFLCAAGLLLSGCGATASDGSDQAASTSDGKKTITVFISGDTNVDDLWSKGIIPAFEKKNPDIQVRTQLDLHGEHDQQTVAKLATSVNDQKDPGYQLIDAGWVTGQAAKADLLDKVSESDEPAFADIPADTVAGGKGVGIPYRASSVLLAYDSTKVKDVPKTLADLIAWIKKNPGQFAYNSPATGGSGGAFVTTVLDSHLDKEQQDKLRQGQDQASEAAWKAGFDELASLNPYVYQKGVYPNGNDQVIQMLGNGSIAMAPVWSDQFITAQKNGTVPETIKYTQISDPSLNGSASYLGIPKTADNKDAVKKLVDFVLSPEGQEIVSDQVSGYPVINLDKMDSAVATKFKDADPSALRPSYDSEVTSDMNNQWDKLVPGK</sequence>
<keyword evidence="4" id="KW-1185">Reference proteome</keyword>
<dbReference type="Gene3D" id="3.40.190.10">
    <property type="entry name" value="Periplasmic binding protein-like II"/>
    <property type="match status" value="2"/>
</dbReference>